<evidence type="ECO:0000256" key="4">
    <source>
        <dbReference type="ARBA" id="ARBA00022857"/>
    </source>
</evidence>
<keyword evidence="4" id="KW-0521">NADP</keyword>
<evidence type="ECO:0000256" key="5">
    <source>
        <dbReference type="ARBA" id="ARBA00023002"/>
    </source>
</evidence>
<comment type="cofactor">
    <cofactor evidence="1">
        <name>FAD</name>
        <dbReference type="ChEBI" id="CHEBI:57692"/>
    </cofactor>
</comment>
<dbReference type="Proteomes" id="UP000761574">
    <property type="component" value="Unassembled WGS sequence"/>
</dbReference>
<dbReference type="EMBL" id="BPFB01000035">
    <property type="protein sequence ID" value="GIU49157.1"/>
    <property type="molecule type" value="Genomic_DNA"/>
</dbReference>
<protein>
    <recommendedName>
        <fullName evidence="6">Aerobactin siderophore biosynthesis IucA/IucC-like C-terminal domain-containing protein</fullName>
    </recommendedName>
</protein>
<dbReference type="Pfam" id="PF06276">
    <property type="entry name" value="FhuF"/>
    <property type="match status" value="1"/>
</dbReference>
<comment type="caution">
    <text evidence="7">The sequence shown here is derived from an EMBL/GenBank/DDBJ whole genome shotgun (WGS) entry which is preliminary data.</text>
</comment>
<dbReference type="PANTHER" id="PTHR34384">
    <property type="entry name" value="L-2,3-DIAMINOPROPANOATE--CITRATE LIGASE"/>
    <property type="match status" value="1"/>
</dbReference>
<evidence type="ECO:0000256" key="1">
    <source>
        <dbReference type="ARBA" id="ARBA00001974"/>
    </source>
</evidence>
<evidence type="ECO:0000256" key="2">
    <source>
        <dbReference type="ARBA" id="ARBA00022630"/>
    </source>
</evidence>
<evidence type="ECO:0000313" key="8">
    <source>
        <dbReference type="Proteomes" id="UP000761574"/>
    </source>
</evidence>
<keyword evidence="2" id="KW-0285">Flavoprotein</keyword>
<keyword evidence="8" id="KW-1185">Reference proteome</keyword>
<dbReference type="PANTHER" id="PTHR34384:SF6">
    <property type="entry name" value="STAPHYLOFERRIN B SYNTHASE"/>
    <property type="match status" value="1"/>
</dbReference>
<proteinExistence type="predicted"/>
<gene>
    <name evidence="7" type="ORF">TUM4630_27140</name>
</gene>
<sequence>MTNKKMEIDSEVFELLGIGPFNLGLAALSEPIDGFNCFLLDAKTSFDWHPDMLLKSSSLYNPFMSDLVTIAALLNTDHEDKTLISALIMASGLPAKEWLSRYLNLYLSPLLPAFFAYELVFMPHGENLILVLDEYVPVKILMKDIGEEVAVLNGAKPLPEDVKRLAVSLEEEMKLNYILLDIFDCIFRYLAPLLDEQTSVSESQFWELVADNVRDYQAQHPHLAAKFVQYDLFKDSFVRTCLNRIQLNNNQQMIDLADREKNLRFAGGIDNPLAAFRQSHAFKRPMLDSAEPKTR</sequence>
<feature type="domain" description="Aerobactin siderophore biosynthesis IucA/IucC-like C-terminal" evidence="6">
    <location>
        <begin position="97"/>
        <end position="254"/>
    </location>
</feature>
<organism evidence="7 8">
    <name type="scientific">Shewanella algidipiscicola</name>
    <dbReference type="NCBI Taxonomy" id="614070"/>
    <lineage>
        <taxon>Bacteria</taxon>
        <taxon>Pseudomonadati</taxon>
        <taxon>Pseudomonadota</taxon>
        <taxon>Gammaproteobacteria</taxon>
        <taxon>Alteromonadales</taxon>
        <taxon>Shewanellaceae</taxon>
        <taxon>Shewanella</taxon>
    </lineage>
</organism>
<name>A0ABQ4PMC1_9GAMM</name>
<evidence type="ECO:0000256" key="3">
    <source>
        <dbReference type="ARBA" id="ARBA00022827"/>
    </source>
</evidence>
<dbReference type="Gene3D" id="1.10.510.40">
    <property type="match status" value="1"/>
</dbReference>
<dbReference type="Pfam" id="PF13434">
    <property type="entry name" value="Lys_Orn_oxgnase"/>
    <property type="match status" value="1"/>
</dbReference>
<keyword evidence="5" id="KW-0560">Oxidoreductase</keyword>
<evidence type="ECO:0000313" key="7">
    <source>
        <dbReference type="EMBL" id="GIU49157.1"/>
    </source>
</evidence>
<dbReference type="InterPro" id="IPR022770">
    <property type="entry name" value="IucA/IucC-like_C"/>
</dbReference>
<accession>A0ABQ4PMC1</accession>
<evidence type="ECO:0000259" key="6">
    <source>
        <dbReference type="Pfam" id="PF06276"/>
    </source>
</evidence>
<dbReference type="InterPro" id="IPR025700">
    <property type="entry name" value="Lys/Orn_oxygenase"/>
</dbReference>
<reference evidence="7 8" key="1">
    <citation type="submission" date="2021-05" db="EMBL/GenBank/DDBJ databases">
        <title>Molecular characterization for Shewanella algae harboring chromosomal blaOXA-55-like strains isolated from clinical and environment sample.</title>
        <authorList>
            <person name="Ohama Y."/>
            <person name="Aoki K."/>
            <person name="Harada S."/>
            <person name="Moriya K."/>
            <person name="Ishii Y."/>
            <person name="Tateda K."/>
        </authorList>
    </citation>
    <scope>NUCLEOTIDE SEQUENCE [LARGE SCALE GENOMIC DNA]</scope>
    <source>
        <strain evidence="7 8">LMG 23746</strain>
    </source>
</reference>
<keyword evidence="3" id="KW-0274">FAD</keyword>
<dbReference type="InterPro" id="IPR037455">
    <property type="entry name" value="LucA/IucC-like"/>
</dbReference>